<keyword evidence="2" id="KW-1185">Reference proteome</keyword>
<gene>
    <name evidence="1" type="ORF">BGAPBR_K0018</name>
</gene>
<dbReference type="RefSeq" id="WP_012622226.1">
    <property type="nucleotide sequence ID" value="NC_011857.1"/>
</dbReference>
<keyword evidence="1" id="KW-0614">Plasmid</keyword>
<sequence>MLTDDSATNFKKLKHINIVGYIYNKNTKSYNTINTIEADETKKEKT</sequence>
<name>B8F0Q1_BORGR</name>
<evidence type="ECO:0000313" key="2">
    <source>
        <dbReference type="Proteomes" id="UP000006103"/>
    </source>
</evidence>
<organism evidence="1 2">
    <name type="scientific">Borreliella garinii PBr</name>
    <dbReference type="NCBI Taxonomy" id="498743"/>
    <lineage>
        <taxon>Bacteria</taxon>
        <taxon>Pseudomonadati</taxon>
        <taxon>Spirochaetota</taxon>
        <taxon>Spirochaetia</taxon>
        <taxon>Spirochaetales</taxon>
        <taxon>Borreliaceae</taxon>
        <taxon>Borreliella</taxon>
    </lineage>
</organism>
<protein>
    <submittedName>
        <fullName evidence="1">Uncharacterized protein</fullName>
    </submittedName>
</protein>
<evidence type="ECO:0000313" key="1">
    <source>
        <dbReference type="EMBL" id="ACL34530.1"/>
    </source>
</evidence>
<accession>B8F0Q1</accession>
<dbReference type="EMBL" id="CP001302">
    <property type="protein sequence ID" value="ACL34530.1"/>
    <property type="molecule type" value="Genomic_DNA"/>
</dbReference>
<geneLocation type="plasmid" evidence="1 2">
    <name>PBr_lp36</name>
</geneLocation>
<dbReference type="AlphaFoldDB" id="B8F0Q1"/>
<dbReference type="Proteomes" id="UP000006103">
    <property type="component" value="Plasmid PBr_lp36"/>
</dbReference>
<proteinExistence type="predicted"/>
<reference evidence="1 2" key="1">
    <citation type="journal article" date="2011" name="J. Bacteriol.">
        <title>Whole-genome sequences of two Borrelia afzelii and two Borrelia garinii Lyme disease agent isolates.</title>
        <authorList>
            <person name="Casjens S.R."/>
            <person name="Mongodin E.F."/>
            <person name="Qiu W.-G."/>
            <person name="Dunn J.J."/>
            <person name="Luft B.J."/>
            <person name="Fraser-Liggett C.M."/>
            <person name="Schutzer S.E."/>
        </authorList>
    </citation>
    <scope>NUCLEOTIDE SEQUENCE [LARGE SCALE GENOMIC DNA]</scope>
    <source>
        <strain evidence="1 2">PBr</strain>
    </source>
</reference>